<dbReference type="Pfam" id="PF00078">
    <property type="entry name" value="RVT_1"/>
    <property type="match status" value="1"/>
</dbReference>
<dbReference type="PROSITE" id="PS50994">
    <property type="entry name" value="INTEGRASE"/>
    <property type="match status" value="1"/>
</dbReference>
<feature type="compositionally biased region" description="Polar residues" evidence="9">
    <location>
        <begin position="11"/>
        <end position="20"/>
    </location>
</feature>
<sequence length="1327" mass="150463">MPTRKRKSAARKQSPSISSVHLETEAPNGNAIKFCDVLDALSPFTGDGHCSVAKWLNDFEEMALLCAWSELHKFIYCKRLLSGTAQAFVRSEDGLSSWTVLRARLLSEFRSRLTSADVHRLLSTDFKQKDETLLQYLYRMRELAMQGGVPDDALMDYIIGGIPDAVVNKSMLYGATSIPEFKIKLELYERMCERRNAESKYNMPPVPAHNVPAEVRCYNCGDRGHQSRECPDAGKGPKCFACRGYGHKSFACPTKSDNQHAGATSRSNRPADVYQVNGHNTDDRIVKPVYILGQEALALVDTGCDIHLCRESFFKKLSGIHSIPSRTQLNGPANAYFHTDRRFECNLTVDGESYQVDVHSVPDSAIGYDVILGRPLFQTNAVLRVSPQSVTITHVNTAQQLMNINTNVNELDVGVRTQSVVVQELIDAYHPVQGVTAPMKTVIVLHDETPVFQPPRRLAPQEKMAVDKQIQEWLSEGIIQPSCSEYASPVVLVKKKDDTLRLCIDFRELNKKIVRDRYPLPLIDDQIDRLRGAVVFSTLDLRNGFFHVPVDDASIKYTSFVVPNGQYEFLRTPFGLCISPPMFQRYVNFIFRDLIRLGHLLAYMDDLIVVAATVEEGLERLRIVLKVAAENGLDIKWSKCQFLKDSIDYLGYRIRHNEVSPSETKTIAVQKFPLPRTAKAVQSFLGLTGYFRRFIRGYSQIALPLSNLLKQGVLFHMGPHQEAAVKNLKQCLSAAPVLKIYSPEASRTELHTDASQFGFGAVLLQVDDNDDERLHPICYMSKKTSEAQQKFHSYELEVLAIVEALKKFRVYLLVLRFKIVTDCAAFTRTLEKKELATRVARWALLITEYDYVIEHRAGSRMPHVDSLSRYPMCMAIHSEFLARLRIAQQEDSRIQQLTIDDQTFTTVGGLIYEIHNGQNLLVIPCKMQNEVIRDAHHIGHFGIIKTEALIQRDYSITDLRDKIGKIINNCVTCILANRKQGKKEGFLHSIDKGDTPLSMWHIDFLGPLTQTPKGYRHILAVIDGFTKFCWLFPTRSVTAKEVIDKLAVMEATFGNPETLVSDRGTAFTSKDFSNYCSERKIRHILITTGVPRANGQVERLNTIIINVLTKLSMTEPDQWYRQVSKVQMALNGSYQRSIGMTPFKLVFGVEMNHPEYQSIKEAVQIEYVRCHEEGQEENRQFAKKQIQKAQIQQQRAFNKFRKEAVSYRLGDLVAIKRTQFLPNSKLCRKFLGPYRIIGREGNERYKVLRIGIHEGPERSFSCAEYMKPWRSIDQDQAEESDEEDTASETDAVQGGRMWDGNTVGVQAESRQCDDPSGEGSDVETPDE</sequence>
<dbReference type="PROSITE" id="PS50158">
    <property type="entry name" value="ZF_CCHC"/>
    <property type="match status" value="1"/>
</dbReference>
<dbReference type="Gene3D" id="4.10.60.10">
    <property type="entry name" value="Zinc finger, CCHC-type"/>
    <property type="match status" value="1"/>
</dbReference>
<dbReference type="GO" id="GO:0008270">
    <property type="term" value="F:zinc ion binding"/>
    <property type="evidence" value="ECO:0007669"/>
    <property type="project" value="UniProtKB-KW"/>
</dbReference>
<dbReference type="Gene3D" id="1.10.340.70">
    <property type="match status" value="1"/>
</dbReference>
<dbReference type="GO" id="GO:0042575">
    <property type="term" value="C:DNA polymerase complex"/>
    <property type="evidence" value="ECO:0007669"/>
    <property type="project" value="UniProtKB-ARBA"/>
</dbReference>
<evidence type="ECO:0000313" key="14">
    <source>
        <dbReference type="Proteomes" id="UP001160148"/>
    </source>
</evidence>
<dbReference type="PANTHER" id="PTHR37984:SF5">
    <property type="entry name" value="PROTEIN NYNRIN-LIKE"/>
    <property type="match status" value="1"/>
</dbReference>
<keyword evidence="8" id="KW-0479">Metal-binding</keyword>
<dbReference type="InterPro" id="IPR036397">
    <property type="entry name" value="RNaseH_sf"/>
</dbReference>
<keyword evidence="3" id="KW-0548">Nucleotidyltransferase</keyword>
<dbReference type="InterPro" id="IPR041373">
    <property type="entry name" value="RT_RNaseH"/>
</dbReference>
<dbReference type="Gene3D" id="2.40.70.10">
    <property type="entry name" value="Acid Proteases"/>
    <property type="match status" value="1"/>
</dbReference>
<accession>A0AAV0XPN2</accession>
<organism evidence="13 14">
    <name type="scientific">Macrosiphum euphorbiae</name>
    <name type="common">potato aphid</name>
    <dbReference type="NCBI Taxonomy" id="13131"/>
    <lineage>
        <taxon>Eukaryota</taxon>
        <taxon>Metazoa</taxon>
        <taxon>Ecdysozoa</taxon>
        <taxon>Arthropoda</taxon>
        <taxon>Hexapoda</taxon>
        <taxon>Insecta</taxon>
        <taxon>Pterygota</taxon>
        <taxon>Neoptera</taxon>
        <taxon>Paraneoptera</taxon>
        <taxon>Hemiptera</taxon>
        <taxon>Sternorrhyncha</taxon>
        <taxon>Aphidomorpha</taxon>
        <taxon>Aphidoidea</taxon>
        <taxon>Aphididae</taxon>
        <taxon>Macrosiphini</taxon>
        <taxon>Macrosiphum</taxon>
    </lineage>
</organism>
<dbReference type="GO" id="GO:0004519">
    <property type="term" value="F:endonuclease activity"/>
    <property type="evidence" value="ECO:0007669"/>
    <property type="project" value="UniProtKB-KW"/>
</dbReference>
<evidence type="ECO:0000259" key="10">
    <source>
        <dbReference type="PROSITE" id="PS50158"/>
    </source>
</evidence>
<evidence type="ECO:0000256" key="3">
    <source>
        <dbReference type="ARBA" id="ARBA00022695"/>
    </source>
</evidence>
<dbReference type="InterPro" id="IPR036875">
    <property type="entry name" value="Znf_CCHC_sf"/>
</dbReference>
<protein>
    <recommendedName>
        <fullName evidence="1">RNA-directed DNA polymerase</fullName>
        <ecNumber evidence="1">2.7.7.49</ecNumber>
    </recommendedName>
</protein>
<dbReference type="Pfam" id="PF00098">
    <property type="entry name" value="zf-CCHC"/>
    <property type="match status" value="1"/>
</dbReference>
<dbReference type="InterPro" id="IPR021109">
    <property type="entry name" value="Peptidase_aspartic_dom_sf"/>
</dbReference>
<dbReference type="Proteomes" id="UP001160148">
    <property type="component" value="Unassembled WGS sequence"/>
</dbReference>
<keyword evidence="5" id="KW-0255">Endonuclease</keyword>
<dbReference type="InterPro" id="IPR043128">
    <property type="entry name" value="Rev_trsase/Diguanyl_cyclase"/>
</dbReference>
<dbReference type="InterPro" id="IPR000477">
    <property type="entry name" value="RT_dom"/>
</dbReference>
<evidence type="ECO:0000256" key="5">
    <source>
        <dbReference type="ARBA" id="ARBA00022759"/>
    </source>
</evidence>
<dbReference type="FunFam" id="3.30.70.270:FF:000020">
    <property type="entry name" value="Transposon Tf2-6 polyprotein-like Protein"/>
    <property type="match status" value="1"/>
</dbReference>
<comment type="caution">
    <text evidence="13">The sequence shown here is derived from an EMBL/GenBank/DDBJ whole genome shotgun (WGS) entry which is preliminary data.</text>
</comment>
<name>A0AAV0XPN2_9HEMI</name>
<dbReference type="EMBL" id="CARXXK010000438">
    <property type="protein sequence ID" value="CAI6370594.1"/>
    <property type="molecule type" value="Genomic_DNA"/>
</dbReference>
<evidence type="ECO:0000313" key="13">
    <source>
        <dbReference type="EMBL" id="CAI6370594.1"/>
    </source>
</evidence>
<keyword evidence="4" id="KW-0540">Nuclease</keyword>
<dbReference type="FunFam" id="3.10.20.370:FF:000001">
    <property type="entry name" value="Retrovirus-related Pol polyprotein from transposon 17.6-like protein"/>
    <property type="match status" value="1"/>
</dbReference>
<dbReference type="EC" id="2.7.7.49" evidence="1"/>
<dbReference type="SUPFAM" id="SSF56672">
    <property type="entry name" value="DNA/RNA polymerases"/>
    <property type="match status" value="1"/>
</dbReference>
<dbReference type="InterPro" id="IPR050951">
    <property type="entry name" value="Retrovirus_Pol_polyprotein"/>
</dbReference>
<dbReference type="PROSITE" id="PS50878">
    <property type="entry name" value="RT_POL"/>
    <property type="match status" value="1"/>
</dbReference>
<dbReference type="Pfam" id="PF17917">
    <property type="entry name" value="RT_RNaseH"/>
    <property type="match status" value="1"/>
</dbReference>
<dbReference type="SUPFAM" id="SSF57756">
    <property type="entry name" value="Retrovirus zinc finger-like domains"/>
    <property type="match status" value="1"/>
</dbReference>
<keyword evidence="8" id="KW-0862">Zinc</keyword>
<feature type="domain" description="Integrase catalytic" evidence="12">
    <location>
        <begin position="992"/>
        <end position="1150"/>
    </location>
</feature>
<dbReference type="CDD" id="cd09274">
    <property type="entry name" value="RNase_HI_RT_Ty3"/>
    <property type="match status" value="1"/>
</dbReference>
<feature type="region of interest" description="Disordered" evidence="9">
    <location>
        <begin position="1"/>
        <end position="20"/>
    </location>
</feature>
<keyword evidence="14" id="KW-1185">Reference proteome</keyword>
<evidence type="ECO:0000256" key="7">
    <source>
        <dbReference type="ARBA" id="ARBA00022918"/>
    </source>
</evidence>
<dbReference type="Gene3D" id="3.30.70.270">
    <property type="match status" value="2"/>
</dbReference>
<feature type="compositionally biased region" description="Acidic residues" evidence="9">
    <location>
        <begin position="1275"/>
        <end position="1287"/>
    </location>
</feature>
<dbReference type="Pfam" id="PF00665">
    <property type="entry name" value="rve"/>
    <property type="match status" value="1"/>
</dbReference>
<dbReference type="CDD" id="cd00303">
    <property type="entry name" value="retropepsin_like"/>
    <property type="match status" value="1"/>
</dbReference>
<dbReference type="InterPro" id="IPR043502">
    <property type="entry name" value="DNA/RNA_pol_sf"/>
</dbReference>
<evidence type="ECO:0000259" key="12">
    <source>
        <dbReference type="PROSITE" id="PS50994"/>
    </source>
</evidence>
<reference evidence="13 14" key="1">
    <citation type="submission" date="2023-01" db="EMBL/GenBank/DDBJ databases">
        <authorList>
            <person name="Whitehead M."/>
        </authorList>
    </citation>
    <scope>NUCLEOTIDE SEQUENCE [LARGE SCALE GENOMIC DNA]</scope>
</reference>
<evidence type="ECO:0000256" key="1">
    <source>
        <dbReference type="ARBA" id="ARBA00012493"/>
    </source>
</evidence>
<dbReference type="Pfam" id="PF17921">
    <property type="entry name" value="Integrase_H2C2"/>
    <property type="match status" value="1"/>
</dbReference>
<feature type="domain" description="Reverse transcriptase" evidence="11">
    <location>
        <begin position="474"/>
        <end position="654"/>
    </location>
</feature>
<dbReference type="InterPro" id="IPR001878">
    <property type="entry name" value="Znf_CCHC"/>
</dbReference>
<dbReference type="SMART" id="SM00343">
    <property type="entry name" value="ZnF_C2HC"/>
    <property type="match status" value="2"/>
</dbReference>
<dbReference type="GO" id="GO:0015074">
    <property type="term" value="P:DNA integration"/>
    <property type="evidence" value="ECO:0007669"/>
    <property type="project" value="InterPro"/>
</dbReference>
<dbReference type="GO" id="GO:0016787">
    <property type="term" value="F:hydrolase activity"/>
    <property type="evidence" value="ECO:0007669"/>
    <property type="project" value="UniProtKB-KW"/>
</dbReference>
<dbReference type="Gene3D" id="3.10.10.10">
    <property type="entry name" value="HIV Type 1 Reverse Transcriptase, subunit A, domain 1"/>
    <property type="match status" value="1"/>
</dbReference>
<evidence type="ECO:0000256" key="9">
    <source>
        <dbReference type="SAM" id="MobiDB-lite"/>
    </source>
</evidence>
<dbReference type="GO" id="GO:0003676">
    <property type="term" value="F:nucleic acid binding"/>
    <property type="evidence" value="ECO:0007669"/>
    <property type="project" value="InterPro"/>
</dbReference>
<evidence type="ECO:0000256" key="6">
    <source>
        <dbReference type="ARBA" id="ARBA00022801"/>
    </source>
</evidence>
<dbReference type="Gene3D" id="3.30.420.10">
    <property type="entry name" value="Ribonuclease H-like superfamily/Ribonuclease H"/>
    <property type="match status" value="1"/>
</dbReference>
<dbReference type="SUPFAM" id="SSF53098">
    <property type="entry name" value="Ribonuclease H-like"/>
    <property type="match status" value="1"/>
</dbReference>
<keyword evidence="2" id="KW-0808">Transferase</keyword>
<dbReference type="InterPro" id="IPR001584">
    <property type="entry name" value="Integrase_cat-core"/>
</dbReference>
<keyword evidence="6" id="KW-0378">Hydrolase</keyword>
<evidence type="ECO:0000256" key="8">
    <source>
        <dbReference type="PROSITE-ProRule" id="PRU00047"/>
    </source>
</evidence>
<proteinExistence type="predicted"/>
<dbReference type="InterPro" id="IPR041588">
    <property type="entry name" value="Integrase_H2C2"/>
</dbReference>
<feature type="compositionally biased region" description="Basic residues" evidence="9">
    <location>
        <begin position="1"/>
        <end position="10"/>
    </location>
</feature>
<dbReference type="CDD" id="cd01647">
    <property type="entry name" value="RT_LTR"/>
    <property type="match status" value="1"/>
</dbReference>
<evidence type="ECO:0000259" key="11">
    <source>
        <dbReference type="PROSITE" id="PS50878"/>
    </source>
</evidence>
<keyword evidence="8" id="KW-0863">Zinc-finger</keyword>
<gene>
    <name evidence="13" type="ORF">MEUPH1_LOCUS24700</name>
</gene>
<dbReference type="PANTHER" id="PTHR37984">
    <property type="entry name" value="PROTEIN CBG26694"/>
    <property type="match status" value="1"/>
</dbReference>
<feature type="region of interest" description="Disordered" evidence="9">
    <location>
        <begin position="1273"/>
        <end position="1327"/>
    </location>
</feature>
<feature type="compositionally biased region" description="Polar residues" evidence="9">
    <location>
        <begin position="256"/>
        <end position="268"/>
    </location>
</feature>
<dbReference type="GO" id="GO:0003964">
    <property type="term" value="F:RNA-directed DNA polymerase activity"/>
    <property type="evidence" value="ECO:0007669"/>
    <property type="project" value="UniProtKB-KW"/>
</dbReference>
<feature type="region of interest" description="Disordered" evidence="9">
    <location>
        <begin position="256"/>
        <end position="276"/>
    </location>
</feature>
<evidence type="ECO:0000256" key="4">
    <source>
        <dbReference type="ARBA" id="ARBA00022722"/>
    </source>
</evidence>
<evidence type="ECO:0000256" key="2">
    <source>
        <dbReference type="ARBA" id="ARBA00022679"/>
    </source>
</evidence>
<dbReference type="InterPro" id="IPR012337">
    <property type="entry name" value="RNaseH-like_sf"/>
</dbReference>
<keyword evidence="7" id="KW-0695">RNA-directed DNA polymerase</keyword>
<feature type="domain" description="CCHC-type" evidence="10">
    <location>
        <begin position="216"/>
        <end position="232"/>
    </location>
</feature>